<proteinExistence type="predicted"/>
<dbReference type="Proteomes" id="UP000255423">
    <property type="component" value="Unassembled WGS sequence"/>
</dbReference>
<organism evidence="2 3">
    <name type="scientific">Fibrobacter succinogenes</name>
    <name type="common">Bacteroides succinogenes</name>
    <dbReference type="NCBI Taxonomy" id="833"/>
    <lineage>
        <taxon>Bacteria</taxon>
        <taxon>Pseudomonadati</taxon>
        <taxon>Fibrobacterota</taxon>
        <taxon>Fibrobacteria</taxon>
        <taxon>Fibrobacterales</taxon>
        <taxon>Fibrobacteraceae</taxon>
        <taxon>Fibrobacter</taxon>
    </lineage>
</organism>
<sequence length="245" mass="27903">MFRVFGLVLLLAAFTFAQDESVSDYDRWMQAKAHRDSVKNAERIQKNSVPFDFLVGMTMNLGFKVINNETQLSHYEKEDRIVFFEGAFFQVGASVQWPLLQYHLAVRLGVLFEYAPLFLSEPLYIEDGNGEDKRVTGGGLSQGRIAFPILFAVKPRSSFVSFEFGPQISIPLFDKLELDGARDRELDSSMEFSMLLGVGFRVNERIFLDLLLDAKFYHKYNERFADGLAHWSSVAIKAGVTFNPL</sequence>
<dbReference type="RefSeq" id="WP_109571914.1">
    <property type="nucleotide sequence ID" value="NZ_UHJL01000001.1"/>
</dbReference>
<dbReference type="EMBL" id="UHJL01000001">
    <property type="protein sequence ID" value="SUQ19195.1"/>
    <property type="molecule type" value="Genomic_DNA"/>
</dbReference>
<reference evidence="2 3" key="1">
    <citation type="submission" date="2017-08" db="EMBL/GenBank/DDBJ databases">
        <authorList>
            <person name="de Groot N.N."/>
        </authorList>
    </citation>
    <scope>NUCLEOTIDE SEQUENCE [LARGE SCALE GENOMIC DNA]</scope>
    <source>
        <strain evidence="2 3">HM2</strain>
    </source>
</reference>
<keyword evidence="1" id="KW-0732">Signal</keyword>
<evidence type="ECO:0000313" key="3">
    <source>
        <dbReference type="Proteomes" id="UP000255423"/>
    </source>
</evidence>
<feature type="signal peptide" evidence="1">
    <location>
        <begin position="1"/>
        <end position="17"/>
    </location>
</feature>
<dbReference type="AlphaFoldDB" id="A0A380RV72"/>
<evidence type="ECO:0008006" key="4">
    <source>
        <dbReference type="Google" id="ProtNLM"/>
    </source>
</evidence>
<feature type="chain" id="PRO_5016565618" description="Outer membrane protein beta-barrel domain-containing protein" evidence="1">
    <location>
        <begin position="18"/>
        <end position="245"/>
    </location>
</feature>
<evidence type="ECO:0000313" key="2">
    <source>
        <dbReference type="EMBL" id="SUQ19195.1"/>
    </source>
</evidence>
<accession>A0A380RV72</accession>
<gene>
    <name evidence="2" type="ORF">SAMN05661053_0423</name>
</gene>
<name>A0A380RV72_FIBSU</name>
<evidence type="ECO:0000256" key="1">
    <source>
        <dbReference type="SAM" id="SignalP"/>
    </source>
</evidence>
<protein>
    <recommendedName>
        <fullName evidence="4">Outer membrane protein beta-barrel domain-containing protein</fullName>
    </recommendedName>
</protein>